<evidence type="ECO:0000313" key="4">
    <source>
        <dbReference type="Proteomes" id="UP001606210"/>
    </source>
</evidence>
<dbReference type="Pfam" id="PF04773">
    <property type="entry name" value="FecR"/>
    <property type="match status" value="1"/>
</dbReference>
<dbReference type="EMBL" id="JBIGHV010000001">
    <property type="protein sequence ID" value="MFG6428853.1"/>
    <property type="molecule type" value="Genomic_DNA"/>
</dbReference>
<gene>
    <name evidence="3" type="ORF">ACG00Y_02965</name>
</gene>
<dbReference type="PANTHER" id="PTHR30273:SF2">
    <property type="entry name" value="PROTEIN FECR"/>
    <property type="match status" value="1"/>
</dbReference>
<evidence type="ECO:0000259" key="2">
    <source>
        <dbReference type="Pfam" id="PF16220"/>
    </source>
</evidence>
<dbReference type="Proteomes" id="UP001606210">
    <property type="component" value="Unassembled WGS sequence"/>
</dbReference>
<dbReference type="InterPro" id="IPR012373">
    <property type="entry name" value="Ferrdict_sens_TM"/>
</dbReference>
<accession>A0ABW7EWW4</accession>
<dbReference type="Gene3D" id="2.60.120.1440">
    <property type="match status" value="1"/>
</dbReference>
<dbReference type="PIRSF" id="PIRSF018266">
    <property type="entry name" value="FecR"/>
    <property type="match status" value="1"/>
</dbReference>
<proteinExistence type="predicted"/>
<feature type="domain" description="FecR protein" evidence="1">
    <location>
        <begin position="103"/>
        <end position="200"/>
    </location>
</feature>
<feature type="domain" description="FecR N-terminal" evidence="2">
    <location>
        <begin position="4"/>
        <end position="42"/>
    </location>
</feature>
<name>A0ABW7EWW4_9BURK</name>
<organism evidence="3 4">
    <name type="scientific">Pelomonas parva</name>
    <dbReference type="NCBI Taxonomy" id="3299032"/>
    <lineage>
        <taxon>Bacteria</taxon>
        <taxon>Pseudomonadati</taxon>
        <taxon>Pseudomonadota</taxon>
        <taxon>Betaproteobacteria</taxon>
        <taxon>Burkholderiales</taxon>
        <taxon>Sphaerotilaceae</taxon>
        <taxon>Roseateles</taxon>
    </lineage>
</organism>
<comment type="caution">
    <text evidence="3">The sequence shown here is derived from an EMBL/GenBank/DDBJ whole genome shotgun (WGS) entry which is preliminary data.</text>
</comment>
<dbReference type="RefSeq" id="WP_394475821.1">
    <property type="nucleotide sequence ID" value="NZ_JBIGHV010000001.1"/>
</dbReference>
<dbReference type="Pfam" id="PF16220">
    <property type="entry name" value="DUF4880"/>
    <property type="match status" value="1"/>
</dbReference>
<protein>
    <submittedName>
        <fullName evidence="3">FecR family protein</fullName>
    </submittedName>
</protein>
<keyword evidence="4" id="KW-1185">Reference proteome</keyword>
<dbReference type="InterPro" id="IPR032623">
    <property type="entry name" value="FecR_N"/>
</dbReference>
<evidence type="ECO:0000313" key="3">
    <source>
        <dbReference type="EMBL" id="MFG6428853.1"/>
    </source>
</evidence>
<evidence type="ECO:0000259" key="1">
    <source>
        <dbReference type="Pfam" id="PF04773"/>
    </source>
</evidence>
<dbReference type="InterPro" id="IPR006860">
    <property type="entry name" value="FecR"/>
</dbReference>
<dbReference type="PANTHER" id="PTHR30273">
    <property type="entry name" value="PERIPLASMIC SIGNAL SENSOR AND SIGMA FACTOR ACTIVATOR FECR-RELATED"/>
    <property type="match status" value="1"/>
</dbReference>
<reference evidence="3 4" key="1">
    <citation type="submission" date="2024-08" db="EMBL/GenBank/DDBJ databases">
        <authorList>
            <person name="Lu H."/>
        </authorList>
    </citation>
    <scope>NUCLEOTIDE SEQUENCE [LARGE SCALE GENOMIC DNA]</scope>
    <source>
        <strain evidence="3 4">LYH14W</strain>
    </source>
</reference>
<sequence length="326" mass="35548">MAAEAAVWITRLHGGHRTPQMEQECRAWQARSAAHRLAFERCTDTWQDVASLTLAGYATAIASRELPDSGRAARSLPWRSSLAIALVLVASVLALRPWSAGEAYETGVGEQRLVVLQDGSRLSMNTSTRIRVDFAESQRTVRVERGEALFEVAKDASRPFVVQAAGTEVVATGTAFLVKASPAAKPGDQALAVTLVEGQVVVRSAAGEYRQLERPLVMAPGQRLRLTRSDEADRPATATRVDRPQMDQLLAWRRGEARFDNVSLREAVDEMNRYDRLPIVVSGTAGERRVSGVVKTGDNASFAEAMASLHGLVVRNHGDRLELVQP</sequence>